<evidence type="ECO:0000256" key="1">
    <source>
        <dbReference type="ARBA" id="ARBA00010088"/>
    </source>
</evidence>
<keyword evidence="4" id="KW-0812">Transmembrane</keyword>
<dbReference type="Pfam" id="PF08386">
    <property type="entry name" value="Abhydrolase_4"/>
    <property type="match status" value="1"/>
</dbReference>
<dbReference type="AlphaFoldDB" id="A0A2I2GLV9"/>
<name>A0A2I2GLV9_9EURO</name>
<dbReference type="OrthoDB" id="425534at2759"/>
<dbReference type="Proteomes" id="UP000234275">
    <property type="component" value="Unassembled WGS sequence"/>
</dbReference>
<dbReference type="EMBL" id="MSFO01000001">
    <property type="protein sequence ID" value="PLB53860.1"/>
    <property type="molecule type" value="Genomic_DNA"/>
</dbReference>
<dbReference type="Gene3D" id="3.40.50.1820">
    <property type="entry name" value="alpha/beta hydrolase"/>
    <property type="match status" value="1"/>
</dbReference>
<proteinExistence type="inferred from homology"/>
<protein>
    <submittedName>
        <fullName evidence="6">Proteinase</fullName>
    </submittedName>
</protein>
<evidence type="ECO:0000256" key="4">
    <source>
        <dbReference type="SAM" id="Phobius"/>
    </source>
</evidence>
<dbReference type="InterPro" id="IPR013595">
    <property type="entry name" value="Pept_S33_TAP-like_C"/>
</dbReference>
<keyword evidence="2" id="KW-0378">Hydrolase</keyword>
<evidence type="ECO:0000313" key="6">
    <source>
        <dbReference type="EMBL" id="PLB53860.1"/>
    </source>
</evidence>
<reference evidence="6 7" key="1">
    <citation type="submission" date="2016-12" db="EMBL/GenBank/DDBJ databases">
        <title>The genomes of Aspergillus section Nigri reveals drivers in fungal speciation.</title>
        <authorList>
            <consortium name="DOE Joint Genome Institute"/>
            <person name="Vesth T.C."/>
            <person name="Nybo J."/>
            <person name="Theobald S."/>
            <person name="Brandl J."/>
            <person name="Frisvad J.C."/>
            <person name="Nielsen K.F."/>
            <person name="Lyhne E.K."/>
            <person name="Kogle M.E."/>
            <person name="Kuo A."/>
            <person name="Riley R."/>
            <person name="Clum A."/>
            <person name="Nolan M."/>
            <person name="Lipzen A."/>
            <person name="Salamov A."/>
            <person name="Henrissat B."/>
            <person name="Wiebenga A."/>
            <person name="De Vries R.P."/>
            <person name="Grigoriev I.V."/>
            <person name="Mortensen U.H."/>
            <person name="Andersen M.R."/>
            <person name="Baker S.E."/>
        </authorList>
    </citation>
    <scope>NUCLEOTIDE SEQUENCE [LARGE SCALE GENOMIC DNA]</scope>
    <source>
        <strain evidence="6 7">IBT 23096</strain>
    </source>
</reference>
<dbReference type="PANTHER" id="PTHR43248:SF25">
    <property type="entry name" value="AB HYDROLASE-1 DOMAIN-CONTAINING PROTEIN-RELATED"/>
    <property type="match status" value="1"/>
</dbReference>
<feature type="domain" description="Peptidase S33 tripeptidyl aminopeptidase-like C-terminal" evidence="5">
    <location>
        <begin position="525"/>
        <end position="627"/>
    </location>
</feature>
<dbReference type="VEuPathDB" id="FungiDB:P170DRAFT_431645"/>
<feature type="transmembrane region" description="Helical" evidence="4">
    <location>
        <begin position="28"/>
        <end position="49"/>
    </location>
</feature>
<evidence type="ECO:0000313" key="7">
    <source>
        <dbReference type="Proteomes" id="UP000234275"/>
    </source>
</evidence>
<dbReference type="RefSeq" id="XP_024709162.1">
    <property type="nucleotide sequence ID" value="XM_024848084.1"/>
</dbReference>
<dbReference type="PANTHER" id="PTHR43248">
    <property type="entry name" value="2-SUCCINYL-6-HYDROXY-2,4-CYCLOHEXADIENE-1-CARBOXYLATE SYNTHASE"/>
    <property type="match status" value="1"/>
</dbReference>
<evidence type="ECO:0000259" key="5">
    <source>
        <dbReference type="Pfam" id="PF08386"/>
    </source>
</evidence>
<dbReference type="GO" id="GO:0016787">
    <property type="term" value="F:hydrolase activity"/>
    <property type="evidence" value="ECO:0007669"/>
    <property type="project" value="UniProtKB-KW"/>
</dbReference>
<dbReference type="STRING" id="1392250.A0A2I2GLV9"/>
<comment type="similarity">
    <text evidence="1">Belongs to the peptidase S33 family.</text>
</comment>
<dbReference type="GeneID" id="36555783"/>
<accession>A0A2I2GLV9</accession>
<gene>
    <name evidence="6" type="ORF">P170DRAFT_431645</name>
</gene>
<keyword evidence="4" id="KW-1133">Transmembrane helix</keyword>
<keyword evidence="4" id="KW-0472">Membrane</keyword>
<dbReference type="InterPro" id="IPR029058">
    <property type="entry name" value="AB_hydrolase_fold"/>
</dbReference>
<sequence length="669" mass="74728">MEPSKQPALTDCQRVVHPKIVVHTPRRYVARSIALALVALTLTICWLFPSDLSEFQSRIEFVEEEFSWSQITPSSSLQYHDCFEGFQCARLEVPMDYHRPDGKGRRVAVAVTRLPAKVPVTDPRYGGPILINPGGPGGSGIAQVLRTGRNFQTIVDAGVNPKEEQEPWQSHNRYFDIIGFDPRGVNNTTPGFGCFPDLFSQKNWELQAEAEGMLSSSSDAFVRNWQRTVALNTGCSARLSAAPENEQEALGEHINTPPVARDMLEIIERHAEWREKEGQAEQRRRDRTDGRDAEQSIIRRTKWNRGQEKLLYWGRSYGTILGSTFANMFPDRITRAVLDGVVDIDKYYLNHGHNSIIDADQIFDQFAHYCASAGAELCPFYNDDGAAGIKQAYRSLEDQLCNASLPVPASESRGPELITWTDLKQTLRIAMYQPLEGFPLLARHARSLADGDGSEVADFKQKRRLPSCPSTQCLLDGPWSISCQPSGANEIYASAAVLCTDADYLQRMDEEKFLQDWNTLREDSSMLGDYWAHIGLGCVGWNVKAKWKVPGPYSANVSHPLLFVSNTLDPVTPLRSAENMVKKFPGSALLRQASEGHSTLSAPSLCVNKAIRKYFQTGELPAPDTLCQGDFVPFLGVPAKGQDITLEDQKLWEAIMDDARHTRSQNTPF</sequence>
<feature type="region of interest" description="Disordered" evidence="3">
    <location>
        <begin position="272"/>
        <end position="293"/>
    </location>
</feature>
<evidence type="ECO:0000256" key="3">
    <source>
        <dbReference type="SAM" id="MobiDB-lite"/>
    </source>
</evidence>
<evidence type="ECO:0000256" key="2">
    <source>
        <dbReference type="ARBA" id="ARBA00022801"/>
    </source>
</evidence>
<comment type="caution">
    <text evidence="6">The sequence shown here is derived from an EMBL/GenBank/DDBJ whole genome shotgun (WGS) entry which is preliminary data.</text>
</comment>
<dbReference type="InterPro" id="IPR051601">
    <property type="entry name" value="Serine_prot/Carboxylest_S33"/>
</dbReference>
<dbReference type="SUPFAM" id="SSF53474">
    <property type="entry name" value="alpha/beta-Hydrolases"/>
    <property type="match status" value="1"/>
</dbReference>
<organism evidence="6 7">
    <name type="scientific">Aspergillus steynii IBT 23096</name>
    <dbReference type="NCBI Taxonomy" id="1392250"/>
    <lineage>
        <taxon>Eukaryota</taxon>
        <taxon>Fungi</taxon>
        <taxon>Dikarya</taxon>
        <taxon>Ascomycota</taxon>
        <taxon>Pezizomycotina</taxon>
        <taxon>Eurotiomycetes</taxon>
        <taxon>Eurotiomycetidae</taxon>
        <taxon>Eurotiales</taxon>
        <taxon>Aspergillaceae</taxon>
        <taxon>Aspergillus</taxon>
        <taxon>Aspergillus subgen. Circumdati</taxon>
    </lineage>
</organism>
<keyword evidence="7" id="KW-1185">Reference proteome</keyword>